<dbReference type="InterPro" id="IPR036869">
    <property type="entry name" value="J_dom_sf"/>
</dbReference>
<dbReference type="InterPro" id="IPR001623">
    <property type="entry name" value="DnaJ_domain"/>
</dbReference>
<dbReference type="PROSITE" id="PS50076">
    <property type="entry name" value="DNAJ_2"/>
    <property type="match status" value="1"/>
</dbReference>
<comment type="caution">
    <text evidence="3">The sequence shown here is derived from an EMBL/GenBank/DDBJ whole genome shotgun (WGS) entry which is preliminary data.</text>
</comment>
<dbReference type="SUPFAM" id="SSF46565">
    <property type="entry name" value="Chaperone J-domain"/>
    <property type="match status" value="1"/>
</dbReference>
<keyword evidence="4" id="KW-1185">Reference proteome</keyword>
<feature type="region of interest" description="Disordered" evidence="1">
    <location>
        <begin position="274"/>
        <end position="351"/>
    </location>
</feature>
<dbReference type="PANTHER" id="PTHR43096:SF58">
    <property type="entry name" value="CHAPERONE DNAJ-DOMAIN SUPERFAMILY PROTEIN"/>
    <property type="match status" value="1"/>
</dbReference>
<organism evidence="3 4">
    <name type="scientific">Astrephomene gubernaculifera</name>
    <dbReference type="NCBI Taxonomy" id="47775"/>
    <lineage>
        <taxon>Eukaryota</taxon>
        <taxon>Viridiplantae</taxon>
        <taxon>Chlorophyta</taxon>
        <taxon>core chlorophytes</taxon>
        <taxon>Chlorophyceae</taxon>
        <taxon>CS clade</taxon>
        <taxon>Chlamydomonadales</taxon>
        <taxon>Astrephomenaceae</taxon>
        <taxon>Astrephomene</taxon>
    </lineage>
</organism>
<dbReference type="GO" id="GO:0005737">
    <property type="term" value="C:cytoplasm"/>
    <property type="evidence" value="ECO:0007669"/>
    <property type="project" value="TreeGrafter"/>
</dbReference>
<feature type="domain" description="J" evidence="2">
    <location>
        <begin position="76"/>
        <end position="140"/>
    </location>
</feature>
<evidence type="ECO:0000259" key="2">
    <source>
        <dbReference type="PROSITE" id="PS50076"/>
    </source>
</evidence>
<protein>
    <recommendedName>
        <fullName evidence="2">J domain-containing protein</fullName>
    </recommendedName>
</protein>
<dbReference type="Proteomes" id="UP001054857">
    <property type="component" value="Unassembled WGS sequence"/>
</dbReference>
<dbReference type="Gene3D" id="1.10.287.110">
    <property type="entry name" value="DnaJ domain"/>
    <property type="match status" value="1"/>
</dbReference>
<reference evidence="3 4" key="1">
    <citation type="journal article" date="2021" name="Sci. Rep.">
        <title>Genome sequencing of the multicellular alga Astrephomene provides insights into convergent evolution of germ-soma differentiation.</title>
        <authorList>
            <person name="Yamashita S."/>
            <person name="Yamamoto K."/>
            <person name="Matsuzaki R."/>
            <person name="Suzuki S."/>
            <person name="Yamaguchi H."/>
            <person name="Hirooka S."/>
            <person name="Minakuchi Y."/>
            <person name="Miyagishima S."/>
            <person name="Kawachi M."/>
            <person name="Toyoda A."/>
            <person name="Nozaki H."/>
        </authorList>
    </citation>
    <scope>NUCLEOTIDE SEQUENCE [LARGE SCALE GENOMIC DNA]</scope>
    <source>
        <strain evidence="3 4">NIES-4017</strain>
    </source>
</reference>
<proteinExistence type="predicted"/>
<gene>
    <name evidence="3" type="ORF">Agub_g8946</name>
</gene>
<accession>A0AAD3DUC9</accession>
<dbReference type="Pfam" id="PF00226">
    <property type="entry name" value="DnaJ"/>
    <property type="match status" value="1"/>
</dbReference>
<evidence type="ECO:0000256" key="1">
    <source>
        <dbReference type="SAM" id="MobiDB-lite"/>
    </source>
</evidence>
<dbReference type="InterPro" id="IPR018253">
    <property type="entry name" value="DnaJ_domain_CS"/>
</dbReference>
<evidence type="ECO:0000313" key="4">
    <source>
        <dbReference type="Proteomes" id="UP001054857"/>
    </source>
</evidence>
<dbReference type="PANTHER" id="PTHR43096">
    <property type="entry name" value="DNAJ HOMOLOG 1, MITOCHONDRIAL-RELATED"/>
    <property type="match status" value="1"/>
</dbReference>
<feature type="region of interest" description="Disordered" evidence="1">
    <location>
        <begin position="236"/>
        <end position="262"/>
    </location>
</feature>
<dbReference type="GO" id="GO:0051082">
    <property type="term" value="F:unfolded protein binding"/>
    <property type="evidence" value="ECO:0007669"/>
    <property type="project" value="TreeGrafter"/>
</dbReference>
<dbReference type="GO" id="GO:0042026">
    <property type="term" value="P:protein refolding"/>
    <property type="evidence" value="ECO:0007669"/>
    <property type="project" value="TreeGrafter"/>
</dbReference>
<evidence type="ECO:0000313" key="3">
    <source>
        <dbReference type="EMBL" id="GFR47259.1"/>
    </source>
</evidence>
<feature type="compositionally biased region" description="Low complexity" evidence="1">
    <location>
        <begin position="277"/>
        <end position="345"/>
    </location>
</feature>
<dbReference type="SMART" id="SM00271">
    <property type="entry name" value="DnaJ"/>
    <property type="match status" value="1"/>
</dbReference>
<name>A0AAD3DUC9_9CHLO</name>
<dbReference type="PRINTS" id="PR00625">
    <property type="entry name" value="JDOMAIN"/>
</dbReference>
<dbReference type="PROSITE" id="PS00636">
    <property type="entry name" value="DNAJ_1"/>
    <property type="match status" value="1"/>
</dbReference>
<dbReference type="EMBL" id="BMAR01000017">
    <property type="protein sequence ID" value="GFR47259.1"/>
    <property type="molecule type" value="Genomic_DNA"/>
</dbReference>
<dbReference type="AlphaFoldDB" id="A0AAD3DUC9"/>
<feature type="compositionally biased region" description="Low complexity" evidence="1">
    <location>
        <begin position="249"/>
        <end position="261"/>
    </location>
</feature>
<sequence>MQAALTCCSHASASVGRYASRSTLAGAMQVHPATPMRGCQLGCGASARQFTPRTPARAPVRLGRRGVVVCNAVAKNFYEILGVSQSASDRDIKSAYRKLAMKLHPDVNKAPDAQKRFMEVKVAYETLSDGKQRAEYDRRLRVGYGGFSGSRAGSGYSGTGSRTGGTYGSGGWVPNINQEPMPGLDDLIRELEREFTAWANEQRAKGSSSGEKSLLEELEDLGGEFLDFLEESLGIKEEPKKASGGGAAASGRSSSSQQTRSAAERFDAFWQQYGTDGASSSSSSNNSRSNGNTSSGSSNRNTSSSSNGGSGASSSSAGGASGGRPSSASTSSKAPSSSGTSGPARSVDDEIEAQLQALKKKLNKL</sequence>
<dbReference type="CDD" id="cd06257">
    <property type="entry name" value="DnaJ"/>
    <property type="match status" value="1"/>
</dbReference>